<comment type="similarity">
    <text evidence="4">Belongs to the methyltransferase superfamily. METTL23 family.</text>
</comment>
<dbReference type="OrthoDB" id="264333at2"/>
<dbReference type="AlphaFoldDB" id="A0A517QW63"/>
<dbReference type="EMBL" id="CP036268">
    <property type="protein sequence ID" value="QDT35810.1"/>
    <property type="molecule type" value="Genomic_DNA"/>
</dbReference>
<dbReference type="GO" id="GO:0032259">
    <property type="term" value="P:methylation"/>
    <property type="evidence" value="ECO:0007669"/>
    <property type="project" value="UniProtKB-KW"/>
</dbReference>
<dbReference type="InterPro" id="IPR029063">
    <property type="entry name" value="SAM-dependent_MTases_sf"/>
</dbReference>
<evidence type="ECO:0000313" key="7">
    <source>
        <dbReference type="Proteomes" id="UP000317318"/>
    </source>
</evidence>
<dbReference type="GO" id="GO:0008168">
    <property type="term" value="F:methyltransferase activity"/>
    <property type="evidence" value="ECO:0007669"/>
    <property type="project" value="UniProtKB-KW"/>
</dbReference>
<name>A0A517QW63_9PLAN</name>
<dbReference type="SUPFAM" id="SSF53335">
    <property type="entry name" value="S-adenosyl-L-methionine-dependent methyltransferases"/>
    <property type="match status" value="1"/>
</dbReference>
<keyword evidence="2 6" id="KW-0808">Transferase</keyword>
<accession>A0A517QW63</accession>
<reference evidence="6 7" key="1">
    <citation type="submission" date="2019-02" db="EMBL/GenBank/DDBJ databases">
        <title>Deep-cultivation of Planctomycetes and their phenomic and genomic characterization uncovers novel biology.</title>
        <authorList>
            <person name="Wiegand S."/>
            <person name="Jogler M."/>
            <person name="Boedeker C."/>
            <person name="Pinto D."/>
            <person name="Vollmers J."/>
            <person name="Rivas-Marin E."/>
            <person name="Kohn T."/>
            <person name="Peeters S.H."/>
            <person name="Heuer A."/>
            <person name="Rast P."/>
            <person name="Oberbeckmann S."/>
            <person name="Bunk B."/>
            <person name="Jeske O."/>
            <person name="Meyerdierks A."/>
            <person name="Storesund J.E."/>
            <person name="Kallscheuer N."/>
            <person name="Luecker S."/>
            <person name="Lage O.M."/>
            <person name="Pohl T."/>
            <person name="Merkel B.J."/>
            <person name="Hornburger P."/>
            <person name="Mueller R.-W."/>
            <person name="Bruemmer F."/>
            <person name="Labrenz M."/>
            <person name="Spormann A.M."/>
            <person name="Op den Camp H."/>
            <person name="Overmann J."/>
            <person name="Amann R."/>
            <person name="Jetten M.S.M."/>
            <person name="Mascher T."/>
            <person name="Medema M.H."/>
            <person name="Devos D.P."/>
            <person name="Kaster A.-K."/>
            <person name="Ovreas L."/>
            <person name="Rohde M."/>
            <person name="Galperin M.Y."/>
            <person name="Jogler C."/>
        </authorList>
    </citation>
    <scope>NUCLEOTIDE SEQUENCE [LARGE SCALE GENOMIC DNA]</scope>
    <source>
        <strain evidence="6 7">Pan189</strain>
    </source>
</reference>
<sequence length="247" mass="27661">MKANTIGYDLPDVPGGWSERNWSIGGRELRLFVPANPDASLDDPELAEAWENERSDPYWLYTWSAAEPMARIVSTEARRKQGDVLELGCGTGLVGLAAAAAGRTVAFSDEQPDAVRTALVNARRNGLQNAEGLVLNWRQPPKRQWPWIVGSDLVYFSDLHRPLLQSINRLLPDDGEFWLGDPGRARLPEFLEMVSDEGLRYRLFDGEGRPIEKPGTMTFCRVVMAKREENKPRTNEQAAHEVSGSWG</sequence>
<gene>
    <name evidence="6" type="ORF">Pan189_01630</name>
</gene>
<organism evidence="6 7">
    <name type="scientific">Stratiformator vulcanicus</name>
    <dbReference type="NCBI Taxonomy" id="2527980"/>
    <lineage>
        <taxon>Bacteria</taxon>
        <taxon>Pseudomonadati</taxon>
        <taxon>Planctomycetota</taxon>
        <taxon>Planctomycetia</taxon>
        <taxon>Planctomycetales</taxon>
        <taxon>Planctomycetaceae</taxon>
        <taxon>Stratiformator</taxon>
    </lineage>
</organism>
<evidence type="ECO:0000256" key="5">
    <source>
        <dbReference type="SAM" id="MobiDB-lite"/>
    </source>
</evidence>
<dbReference type="PANTHER" id="PTHR14614:SF164">
    <property type="entry name" value="HISTONE-ARGININE METHYLTRANSFERASE METTL23"/>
    <property type="match status" value="1"/>
</dbReference>
<keyword evidence="3" id="KW-0949">S-adenosyl-L-methionine</keyword>
<dbReference type="GO" id="GO:0005840">
    <property type="term" value="C:ribosome"/>
    <property type="evidence" value="ECO:0007669"/>
    <property type="project" value="UniProtKB-KW"/>
</dbReference>
<dbReference type="InterPro" id="IPR019410">
    <property type="entry name" value="Methyltransf_16"/>
</dbReference>
<dbReference type="CDD" id="cd02440">
    <property type="entry name" value="AdoMet_MTases"/>
    <property type="match status" value="1"/>
</dbReference>
<dbReference type="Gene3D" id="3.40.50.150">
    <property type="entry name" value="Vaccinia Virus protein VP39"/>
    <property type="match status" value="1"/>
</dbReference>
<evidence type="ECO:0000256" key="1">
    <source>
        <dbReference type="ARBA" id="ARBA00022603"/>
    </source>
</evidence>
<dbReference type="RefSeq" id="WP_145362077.1">
    <property type="nucleotide sequence ID" value="NZ_CP036268.1"/>
</dbReference>
<dbReference type="PANTHER" id="PTHR14614">
    <property type="entry name" value="HEPATOCELLULAR CARCINOMA-ASSOCIATED ANTIGEN"/>
    <property type="match status" value="1"/>
</dbReference>
<proteinExistence type="inferred from homology"/>
<keyword evidence="6" id="KW-0687">Ribonucleoprotein</keyword>
<keyword evidence="1 6" id="KW-0489">Methyltransferase</keyword>
<keyword evidence="6" id="KW-0689">Ribosomal protein</keyword>
<evidence type="ECO:0000313" key="6">
    <source>
        <dbReference type="EMBL" id="QDT35810.1"/>
    </source>
</evidence>
<dbReference type="KEGG" id="svp:Pan189_01630"/>
<evidence type="ECO:0000256" key="4">
    <source>
        <dbReference type="ARBA" id="ARBA00043988"/>
    </source>
</evidence>
<evidence type="ECO:0000256" key="3">
    <source>
        <dbReference type="ARBA" id="ARBA00022691"/>
    </source>
</evidence>
<feature type="region of interest" description="Disordered" evidence="5">
    <location>
        <begin position="228"/>
        <end position="247"/>
    </location>
</feature>
<protein>
    <submittedName>
        <fullName evidence="6">Ribosomal protein L11 methyltransferase</fullName>
    </submittedName>
</protein>
<evidence type="ECO:0000256" key="2">
    <source>
        <dbReference type="ARBA" id="ARBA00022679"/>
    </source>
</evidence>
<dbReference type="Pfam" id="PF10294">
    <property type="entry name" value="Methyltransf_16"/>
    <property type="match status" value="1"/>
</dbReference>
<keyword evidence="7" id="KW-1185">Reference proteome</keyword>
<dbReference type="Proteomes" id="UP000317318">
    <property type="component" value="Chromosome"/>
</dbReference>